<dbReference type="RefSeq" id="XP_024324841.1">
    <property type="nucleotide sequence ID" value="XM_024467465.1"/>
</dbReference>
<gene>
    <name evidence="2" type="ORF">VC83_03823</name>
</gene>
<sequence>MIPPIDSAVLAANPKFALLHKTLVTKHLKPDGGTRNHPKEWERHAQATELKTLRLKFTRAKVLQKALEELPLTSPAPASTKTSSSRQSTPVTEIPLPAKLTELIILLTLSLRSPTALPLPNLSANIQAIAALVSTHLTSHALPLTRLMNPHTNPSFLHRQIPSLAISIIALRDHVTGLRLRLAAKRTTLTDLAVKLLHLYTAQAATVIRILEQTTHGCLSRHSRAHAEMLSLSCATTAAEAESKSRIAADLVYGPEAVRALQVYREHLRDGKVRMESRKGGAERELGRYGVGREEGGKERIMREIARVWEEMEGEVEEVKGDIGRLRGR</sequence>
<organism evidence="2">
    <name type="scientific">Pseudogymnoascus destructans</name>
    <dbReference type="NCBI Taxonomy" id="655981"/>
    <lineage>
        <taxon>Eukaryota</taxon>
        <taxon>Fungi</taxon>
        <taxon>Dikarya</taxon>
        <taxon>Ascomycota</taxon>
        <taxon>Pezizomycotina</taxon>
        <taxon>Leotiomycetes</taxon>
        <taxon>Thelebolales</taxon>
        <taxon>Thelebolaceae</taxon>
        <taxon>Pseudogymnoascus</taxon>
    </lineage>
</organism>
<dbReference type="Proteomes" id="UP000077154">
    <property type="component" value="Unassembled WGS sequence"/>
</dbReference>
<dbReference type="eggNOG" id="ENOG502S7PS">
    <property type="taxonomic scope" value="Eukaryota"/>
</dbReference>
<evidence type="ECO:0000313" key="2">
    <source>
        <dbReference type="EMBL" id="OAF59558.1"/>
    </source>
</evidence>
<feature type="region of interest" description="Disordered" evidence="1">
    <location>
        <begin position="73"/>
        <end position="92"/>
    </location>
</feature>
<accession>A0A177ABU2</accession>
<dbReference type="AlphaFoldDB" id="A0A177ABU2"/>
<name>A0A177ABU2_9PEZI</name>
<dbReference type="GeneID" id="36286897"/>
<evidence type="ECO:0000256" key="1">
    <source>
        <dbReference type="SAM" id="MobiDB-lite"/>
    </source>
</evidence>
<dbReference type="OrthoDB" id="66964at2759"/>
<proteinExistence type="predicted"/>
<protein>
    <submittedName>
        <fullName evidence="2">Uncharacterized protein</fullName>
    </submittedName>
</protein>
<dbReference type="EMBL" id="KV441393">
    <property type="protein sequence ID" value="OAF59558.1"/>
    <property type="molecule type" value="Genomic_DNA"/>
</dbReference>
<dbReference type="VEuPathDB" id="FungiDB:GMDG_06245"/>
<feature type="compositionally biased region" description="Low complexity" evidence="1">
    <location>
        <begin position="73"/>
        <end position="85"/>
    </location>
</feature>
<reference evidence="2" key="1">
    <citation type="submission" date="2016-03" db="EMBL/GenBank/DDBJ databases">
        <title>Updated assembly of Pseudogymnoascus destructans, the fungus causing white-nose syndrome of bats.</title>
        <authorList>
            <person name="Palmer J.M."/>
            <person name="Drees K.P."/>
            <person name="Foster J.T."/>
            <person name="Lindner D.L."/>
        </authorList>
    </citation>
    <scope>NUCLEOTIDE SEQUENCE [LARGE SCALE GENOMIC DNA]</scope>
    <source>
        <strain evidence="2">20631-21</strain>
    </source>
</reference>